<evidence type="ECO:0000256" key="1">
    <source>
        <dbReference type="SAM" id="MobiDB-lite"/>
    </source>
</evidence>
<feature type="region of interest" description="Disordered" evidence="1">
    <location>
        <begin position="154"/>
        <end position="177"/>
    </location>
</feature>
<feature type="compositionally biased region" description="Polar residues" evidence="1">
    <location>
        <begin position="462"/>
        <end position="471"/>
    </location>
</feature>
<feature type="compositionally biased region" description="Polar residues" evidence="1">
    <location>
        <begin position="266"/>
        <end position="281"/>
    </location>
</feature>
<feature type="region of interest" description="Disordered" evidence="1">
    <location>
        <begin position="266"/>
        <end position="312"/>
    </location>
</feature>
<feature type="region of interest" description="Disordered" evidence="1">
    <location>
        <begin position="455"/>
        <end position="491"/>
    </location>
</feature>
<feature type="compositionally biased region" description="Basic and acidic residues" evidence="1">
    <location>
        <begin position="588"/>
        <end position="600"/>
    </location>
</feature>
<feature type="compositionally biased region" description="Low complexity" evidence="1">
    <location>
        <begin position="360"/>
        <end position="373"/>
    </location>
</feature>
<accession>F4S5Y2</accession>
<dbReference type="GeneID" id="18936748"/>
<dbReference type="KEGG" id="mlr:MELLADRAFT_93971"/>
<dbReference type="RefSeq" id="XP_007416772.1">
    <property type="nucleotide sequence ID" value="XM_007416710.1"/>
</dbReference>
<dbReference type="InParanoid" id="F4S5Y2"/>
<protein>
    <recommendedName>
        <fullName evidence="5">Secreted protein</fullName>
    </recommendedName>
</protein>
<feature type="region of interest" description="Disordered" evidence="1">
    <location>
        <begin position="355"/>
        <end position="374"/>
    </location>
</feature>
<feature type="compositionally biased region" description="Polar residues" evidence="1">
    <location>
        <begin position="563"/>
        <end position="584"/>
    </location>
</feature>
<feature type="region of interest" description="Disordered" evidence="1">
    <location>
        <begin position="66"/>
        <end position="96"/>
    </location>
</feature>
<feature type="compositionally biased region" description="Polar residues" evidence="1">
    <location>
        <begin position="601"/>
        <end position="612"/>
    </location>
</feature>
<dbReference type="EMBL" id="GL883152">
    <property type="protein sequence ID" value="EGF99982.1"/>
    <property type="molecule type" value="Genomic_DNA"/>
</dbReference>
<feature type="compositionally biased region" description="Polar residues" evidence="1">
    <location>
        <begin position="618"/>
        <end position="631"/>
    </location>
</feature>
<feature type="compositionally biased region" description="Basic and acidic residues" evidence="1">
    <location>
        <begin position="85"/>
        <end position="96"/>
    </location>
</feature>
<feature type="compositionally biased region" description="Basic and acidic residues" evidence="1">
    <location>
        <begin position="158"/>
        <end position="176"/>
    </location>
</feature>
<evidence type="ECO:0000313" key="4">
    <source>
        <dbReference type="Proteomes" id="UP000001072"/>
    </source>
</evidence>
<feature type="region of interest" description="Disordered" evidence="1">
    <location>
        <begin position="390"/>
        <end position="440"/>
    </location>
</feature>
<proteinExistence type="predicted"/>
<name>F4S5Y2_MELLP</name>
<evidence type="ECO:0008006" key="5">
    <source>
        <dbReference type="Google" id="ProtNLM"/>
    </source>
</evidence>
<feature type="compositionally biased region" description="Basic and acidic residues" evidence="1">
    <location>
        <begin position="472"/>
        <end position="482"/>
    </location>
</feature>
<sequence length="933" mass="105878">MDLFNKKLCWMMALMLHWPMLLAAMDVWDAPHFASTIPANSAESWSHLAEPRDLPLNQHGDSLIDKKYTTTSGQDHPDVFNTRDGSMDNRWSADENREQRSIFQEEGEEIQSHEFLSGSPIASPWRDTDLSNLPPSDAHKNMFGEWTGLEDLFGSGEKSSREHQHEHEHAHHRDLSQDDVFNELTNLVPIPALEELHHYLLSSPHTSSSSPARSYHDFATIGSPGLDTTLYKDTNSMSHLDSFVPPSFSEHTPSGALHNEDFQMNSLHESNPESSSDSQAQVMEALSQHDHIQKPPAFSNIPSTQSSQSSSDYRFLDEILIGSPERHVGHDLGVSDSDTLASPESQTFHGERISIPHDISSQPHPLSPSSPVSHGLESFEKYLEHLTHGTSHNIKPLSPISETKRGSARSLESSRESSIPLDSTLRELDSIPPLDDLPNFGELSTDLHTHFPAMSEEHSAWSERTPSASLETESRKNSKDASDVENSDGTASSKLVEWKNNKMEIDRADSEIPSEFLLGLMSRIPKTDVVLVRSLDEKDLNQDMHITTSHNKKLPIQDILESSSRSGQLKRPSQTDQLDSQPSKQKTRHDPFSFDDHDRSISQVRGFSTSPATEIHTTDSSTLPSPWTSLVANKPRPTVGWRSGLNFGFEKPREHETVSKNFDSTHSKDMDIETYHARTWPDEKLNEKTSMYSERIPRFPKSLRSTNTLPQAKVKLNFVNHHSISPRDIIDKFQPEILEFMESISIQAPDPLQTKHVTDNMEKLWDNYLEMIASCSKMISSKRISTDLEQDLEDAHHWIAEQWKNIPGIKLDWYPLRDRAQPVGKVHDEYAFVEKFSVAASTSIHEGTVFWLSHPMYRPTREHVATVYVMRFMSEKRKNWLQILKPKKAETLGVKTLLTKMKNIKPLRYPSTDIRARKPRVRKPKGEPLEITN</sequence>
<gene>
    <name evidence="3" type="ORF">MELLADRAFT_93971</name>
</gene>
<keyword evidence="4" id="KW-1185">Reference proteome</keyword>
<evidence type="ECO:0000313" key="3">
    <source>
        <dbReference type="EMBL" id="EGF99982.1"/>
    </source>
</evidence>
<dbReference type="Proteomes" id="UP000001072">
    <property type="component" value="Unassembled WGS sequence"/>
</dbReference>
<feature type="chain" id="PRO_5003321295" description="Secreted protein" evidence="2">
    <location>
        <begin position="24"/>
        <end position="933"/>
    </location>
</feature>
<dbReference type="VEuPathDB" id="FungiDB:MELLADRAFT_93971"/>
<feature type="signal peptide" evidence="2">
    <location>
        <begin position="1"/>
        <end position="23"/>
    </location>
</feature>
<reference evidence="4" key="1">
    <citation type="journal article" date="2011" name="Proc. Natl. Acad. Sci. U.S.A.">
        <title>Obligate biotrophy features unraveled by the genomic analysis of rust fungi.</title>
        <authorList>
            <person name="Duplessis S."/>
            <person name="Cuomo C.A."/>
            <person name="Lin Y.-C."/>
            <person name="Aerts A."/>
            <person name="Tisserant E."/>
            <person name="Veneault-Fourrey C."/>
            <person name="Joly D.L."/>
            <person name="Hacquard S."/>
            <person name="Amselem J."/>
            <person name="Cantarel B.L."/>
            <person name="Chiu R."/>
            <person name="Coutinho P.M."/>
            <person name="Feau N."/>
            <person name="Field M."/>
            <person name="Frey P."/>
            <person name="Gelhaye E."/>
            <person name="Goldberg J."/>
            <person name="Grabherr M.G."/>
            <person name="Kodira C.D."/>
            <person name="Kohler A."/>
            <person name="Kuees U."/>
            <person name="Lindquist E.A."/>
            <person name="Lucas S.M."/>
            <person name="Mago R."/>
            <person name="Mauceli E."/>
            <person name="Morin E."/>
            <person name="Murat C."/>
            <person name="Pangilinan J.L."/>
            <person name="Park R."/>
            <person name="Pearson M."/>
            <person name="Quesneville H."/>
            <person name="Rouhier N."/>
            <person name="Sakthikumar S."/>
            <person name="Salamov A.A."/>
            <person name="Schmutz J."/>
            <person name="Selles B."/>
            <person name="Shapiro H."/>
            <person name="Tanguay P."/>
            <person name="Tuskan G.A."/>
            <person name="Henrissat B."/>
            <person name="Van de Peer Y."/>
            <person name="Rouze P."/>
            <person name="Ellis J.G."/>
            <person name="Dodds P.N."/>
            <person name="Schein J.E."/>
            <person name="Zhong S."/>
            <person name="Hamelin R.C."/>
            <person name="Grigoriev I.V."/>
            <person name="Szabo L.J."/>
            <person name="Martin F."/>
        </authorList>
    </citation>
    <scope>NUCLEOTIDE SEQUENCE [LARGE SCALE GENOMIC DNA]</scope>
    <source>
        <strain evidence="4">98AG31 / pathotype 3-4-7</strain>
    </source>
</reference>
<keyword evidence="2" id="KW-0732">Signal</keyword>
<organism evidence="4">
    <name type="scientific">Melampsora larici-populina (strain 98AG31 / pathotype 3-4-7)</name>
    <name type="common">Poplar leaf rust fungus</name>
    <dbReference type="NCBI Taxonomy" id="747676"/>
    <lineage>
        <taxon>Eukaryota</taxon>
        <taxon>Fungi</taxon>
        <taxon>Dikarya</taxon>
        <taxon>Basidiomycota</taxon>
        <taxon>Pucciniomycotina</taxon>
        <taxon>Pucciniomycetes</taxon>
        <taxon>Pucciniales</taxon>
        <taxon>Melampsoraceae</taxon>
        <taxon>Melampsora</taxon>
    </lineage>
</organism>
<dbReference type="OrthoDB" id="10463049at2759"/>
<dbReference type="AlphaFoldDB" id="F4S5Y2"/>
<dbReference type="HOGENOM" id="CLU_007545_0_0_1"/>
<feature type="region of interest" description="Disordered" evidence="1">
    <location>
        <begin position="563"/>
        <end position="635"/>
    </location>
</feature>
<evidence type="ECO:0000256" key="2">
    <source>
        <dbReference type="SAM" id="SignalP"/>
    </source>
</evidence>